<sequence>MVGCQKYTDEQITFILNLYAKGVSRPEISELYAERFDRPDYTHKKVQYVIDQFGKHPKYSILKNRVLPSKMRKIIHLADTSTPVVEIKEEPLSPGPGTPQDEPVEGIRKMKDTKKALCEACNGTGVVPLKPPKTGDGSGHGQTGCLVTHASRALQATGPDDSPDVSRLHTPSPAKGRQRSNSNPKSPGAEDTSPSRLPDVSPHITGSTNDTENNGNTDNTYTDSFWESVLSYDQPFATTESYHMPTAYDTMSPVDFAHPTTASEDDLAALPPHSFHIGDYEFPSWSEFPDTSPALSLKRSYEEFQSPSPWAGLAPTAALDPHISPMSWMPAPLVPLFEHSPRASADVPALSAGSSYGSSGSGSDAAAASTFPPEPSTGMTIPHDHEYRSRTKRARLSATAAAALLQLSPSLYLSSSLPPVAPSDRVASATADPAAALPPYYAFSPTPALKPTPDPEPALKIESTGEGETDTTIATAPSPTHGICNDATLFEDMPLWEEDEITYKQEGLTPSYMAAGIDTTIGMTAGKIGDVVAGPTMTTTTTQALPYCDHQILDDDDDDDDGYPYGAITATGME</sequence>
<name>A0AAN9YL85_9PEZI</name>
<feature type="region of interest" description="Disordered" evidence="1">
    <location>
        <begin position="125"/>
        <end position="144"/>
    </location>
</feature>
<protein>
    <submittedName>
        <fullName evidence="2">Uncharacterized protein</fullName>
    </submittedName>
</protein>
<accession>A0AAN9YL85</accession>
<dbReference type="EMBL" id="JAKJXP020000083">
    <property type="protein sequence ID" value="KAK7748326.1"/>
    <property type="molecule type" value="Genomic_DNA"/>
</dbReference>
<organism evidence="2 3">
    <name type="scientific">Diatrype stigma</name>
    <dbReference type="NCBI Taxonomy" id="117547"/>
    <lineage>
        <taxon>Eukaryota</taxon>
        <taxon>Fungi</taxon>
        <taxon>Dikarya</taxon>
        <taxon>Ascomycota</taxon>
        <taxon>Pezizomycotina</taxon>
        <taxon>Sordariomycetes</taxon>
        <taxon>Xylariomycetidae</taxon>
        <taxon>Xylariales</taxon>
        <taxon>Diatrypaceae</taxon>
        <taxon>Diatrype</taxon>
    </lineage>
</organism>
<evidence type="ECO:0000313" key="2">
    <source>
        <dbReference type="EMBL" id="KAK7748326.1"/>
    </source>
</evidence>
<feature type="compositionally biased region" description="Low complexity" evidence="1">
    <location>
        <begin position="349"/>
        <end position="369"/>
    </location>
</feature>
<comment type="caution">
    <text evidence="2">The sequence shown here is derived from an EMBL/GenBank/DDBJ whole genome shotgun (WGS) entry which is preliminary data.</text>
</comment>
<dbReference type="Proteomes" id="UP001320420">
    <property type="component" value="Unassembled WGS sequence"/>
</dbReference>
<proteinExistence type="predicted"/>
<evidence type="ECO:0000313" key="3">
    <source>
        <dbReference type="Proteomes" id="UP001320420"/>
    </source>
</evidence>
<feature type="compositionally biased region" description="Low complexity" evidence="1">
    <location>
        <begin position="208"/>
        <end position="220"/>
    </location>
</feature>
<evidence type="ECO:0000256" key="1">
    <source>
        <dbReference type="SAM" id="MobiDB-lite"/>
    </source>
</evidence>
<feature type="region of interest" description="Disordered" evidence="1">
    <location>
        <begin position="348"/>
        <end position="384"/>
    </location>
</feature>
<reference evidence="2 3" key="1">
    <citation type="submission" date="2024-02" db="EMBL/GenBank/DDBJ databases">
        <title>De novo assembly and annotation of 12 fungi associated with fruit tree decline syndrome in Ontario, Canada.</title>
        <authorList>
            <person name="Sulman M."/>
            <person name="Ellouze W."/>
            <person name="Ilyukhin E."/>
        </authorList>
    </citation>
    <scope>NUCLEOTIDE SEQUENCE [LARGE SCALE GENOMIC DNA]</scope>
    <source>
        <strain evidence="2 3">M11/M66-122</strain>
    </source>
</reference>
<gene>
    <name evidence="2" type="ORF">SLS62_008694</name>
</gene>
<keyword evidence="3" id="KW-1185">Reference proteome</keyword>
<feature type="region of interest" description="Disordered" evidence="1">
    <location>
        <begin position="155"/>
        <end position="220"/>
    </location>
</feature>
<dbReference type="AlphaFoldDB" id="A0AAN9YL85"/>